<feature type="compositionally biased region" description="Basic and acidic residues" evidence="1">
    <location>
        <begin position="37"/>
        <end position="54"/>
    </location>
</feature>
<reference evidence="3 4" key="1">
    <citation type="journal article" date="2020" name="G3 (Bethesda)">
        <title>Improved Reference Genome for Cyclotella cryptica CCMP332, a Model for Cell Wall Morphogenesis, Salinity Adaptation, and Lipid Production in Diatoms (Bacillariophyta).</title>
        <authorList>
            <person name="Roberts W.R."/>
            <person name="Downey K.M."/>
            <person name="Ruck E.C."/>
            <person name="Traller J.C."/>
            <person name="Alverson A.J."/>
        </authorList>
    </citation>
    <scope>NUCLEOTIDE SEQUENCE [LARGE SCALE GENOMIC DNA]</scope>
    <source>
        <strain evidence="3 4">CCMP332</strain>
    </source>
</reference>
<keyword evidence="2" id="KW-0812">Transmembrane</keyword>
<dbReference type="AlphaFoldDB" id="A0ABD3PJF6"/>
<evidence type="ECO:0000256" key="1">
    <source>
        <dbReference type="SAM" id="MobiDB-lite"/>
    </source>
</evidence>
<feature type="transmembrane region" description="Helical" evidence="2">
    <location>
        <begin position="119"/>
        <end position="143"/>
    </location>
</feature>
<keyword evidence="2" id="KW-1133">Transmembrane helix</keyword>
<keyword evidence="2" id="KW-0472">Membrane</keyword>
<keyword evidence="4" id="KW-1185">Reference proteome</keyword>
<protein>
    <submittedName>
        <fullName evidence="3">Uncharacterized protein</fullName>
    </submittedName>
</protein>
<feature type="region of interest" description="Disordered" evidence="1">
    <location>
        <begin position="240"/>
        <end position="280"/>
    </location>
</feature>
<evidence type="ECO:0000313" key="4">
    <source>
        <dbReference type="Proteomes" id="UP001516023"/>
    </source>
</evidence>
<sequence>MMDGHLDKECTVFGYGHRCEQASPPIEESSSPQFHPSRVEEGVNQCRGDRHPNDEQASAAAVDFSPPSLEIHKCEDFVSQKDGIGDAAAIFVWLYLLLVSSLLVGAVVIGSLVIVKYGFVIFVAVVAAAGVAVIVAGTFISVIRDDAMLTNARSKVNAWHVVVKDAILEELHHFTNDLTAYSDGTLLLTYGQTEESSSYHENKKETFEQDLHNQSYTTTFKRKPKSLIFRFVVSPITKLGNHRQKSSSRTTSRSWLRKKKKNGMSSGNVDSASGYVPPIV</sequence>
<evidence type="ECO:0000313" key="3">
    <source>
        <dbReference type="EMBL" id="KAL3788199.1"/>
    </source>
</evidence>
<proteinExistence type="predicted"/>
<feature type="region of interest" description="Disordered" evidence="1">
    <location>
        <begin position="22"/>
        <end position="57"/>
    </location>
</feature>
<comment type="caution">
    <text evidence="3">The sequence shown here is derived from an EMBL/GenBank/DDBJ whole genome shotgun (WGS) entry which is preliminary data.</text>
</comment>
<dbReference type="Proteomes" id="UP001516023">
    <property type="component" value="Unassembled WGS sequence"/>
</dbReference>
<dbReference type="EMBL" id="JABMIG020000160">
    <property type="protein sequence ID" value="KAL3788199.1"/>
    <property type="molecule type" value="Genomic_DNA"/>
</dbReference>
<evidence type="ECO:0000256" key="2">
    <source>
        <dbReference type="SAM" id="Phobius"/>
    </source>
</evidence>
<feature type="transmembrane region" description="Helical" evidence="2">
    <location>
        <begin position="90"/>
        <end position="113"/>
    </location>
</feature>
<name>A0ABD3PJF6_9STRA</name>
<gene>
    <name evidence="3" type="ORF">HJC23_004666</name>
</gene>
<organism evidence="3 4">
    <name type="scientific">Cyclotella cryptica</name>
    <dbReference type="NCBI Taxonomy" id="29204"/>
    <lineage>
        <taxon>Eukaryota</taxon>
        <taxon>Sar</taxon>
        <taxon>Stramenopiles</taxon>
        <taxon>Ochrophyta</taxon>
        <taxon>Bacillariophyta</taxon>
        <taxon>Coscinodiscophyceae</taxon>
        <taxon>Thalassiosirophycidae</taxon>
        <taxon>Stephanodiscales</taxon>
        <taxon>Stephanodiscaceae</taxon>
        <taxon>Cyclotella</taxon>
    </lineage>
</organism>
<accession>A0ABD3PJF6</accession>